<dbReference type="GeneID" id="18811834"/>
<dbReference type="AlphaFoldDB" id="F8P5V5"/>
<dbReference type="InterPro" id="IPR046528">
    <property type="entry name" value="DUF6593"/>
</dbReference>
<accession>F8P5V5</accession>
<dbReference type="Proteomes" id="UP000008064">
    <property type="component" value="Unassembled WGS sequence"/>
</dbReference>
<evidence type="ECO:0000259" key="1">
    <source>
        <dbReference type="Pfam" id="PF20236"/>
    </source>
</evidence>
<proteinExistence type="predicted"/>
<dbReference type="Pfam" id="PF20236">
    <property type="entry name" value="DUF6593"/>
    <property type="match status" value="1"/>
</dbReference>
<organism>
    <name type="scientific">Serpula lacrymans var. lacrymans (strain S7.9)</name>
    <name type="common">Dry rot fungus</name>
    <dbReference type="NCBI Taxonomy" id="578457"/>
    <lineage>
        <taxon>Eukaryota</taxon>
        <taxon>Fungi</taxon>
        <taxon>Dikarya</taxon>
        <taxon>Basidiomycota</taxon>
        <taxon>Agaricomycotina</taxon>
        <taxon>Agaricomycetes</taxon>
        <taxon>Agaricomycetidae</taxon>
        <taxon>Boletales</taxon>
        <taxon>Coniophorineae</taxon>
        <taxon>Serpulaceae</taxon>
        <taxon>Serpula</taxon>
    </lineage>
</organism>
<evidence type="ECO:0000313" key="2">
    <source>
        <dbReference type="EMBL" id="EGO21992.1"/>
    </source>
</evidence>
<dbReference type="EMBL" id="GL945438">
    <property type="protein sequence ID" value="EGO21992.1"/>
    <property type="molecule type" value="Genomic_DNA"/>
</dbReference>
<feature type="domain" description="DUF6593" evidence="1">
    <location>
        <begin position="10"/>
        <end position="174"/>
    </location>
</feature>
<protein>
    <recommendedName>
        <fullName evidence="1">DUF6593 domain-containing protein</fullName>
    </recommendedName>
</protein>
<sequence length="199" mass="21846">MALKLSLKKNTLLNTTFLTSDGTPLYTVKTSSKQNDSKEKQLTTIITRKGDSGKDVQVGTIEWPTIGRGGSHPTVVVGTRVLELCKTGVYTSSEVFQAKDEQYYEWQIRKCRPQLVHQGSGSQAPIATFVDSTSRPSLFSAKVHSASLFVPPEGLSLLDEIIVTFVYFENKWREKERAKANASSHSSKIGAMGIASGIF</sequence>
<dbReference type="OrthoDB" id="3360976at2759"/>
<gene>
    <name evidence="2" type="ORF">SERLADRAFT_397608</name>
</gene>
<reference evidence="2" key="1">
    <citation type="submission" date="2011-04" db="EMBL/GenBank/DDBJ databases">
        <title>Evolution of plant cell wall degrading machinery underlies the functional diversity of forest fungi.</title>
        <authorList>
            <consortium name="US DOE Joint Genome Institute (JGI-PGF)"/>
            <person name="Eastwood D.C."/>
            <person name="Floudas D."/>
            <person name="Binder M."/>
            <person name="Majcherczyk A."/>
            <person name="Schneider P."/>
            <person name="Aerts A."/>
            <person name="Asiegbu F.O."/>
            <person name="Baker S.E."/>
            <person name="Barry K."/>
            <person name="Bendiksby M."/>
            <person name="Blumentritt M."/>
            <person name="Coutinho P.M."/>
            <person name="Cullen D."/>
            <person name="Cullen D."/>
            <person name="Gathman A."/>
            <person name="Goodell B."/>
            <person name="Henrissat B."/>
            <person name="Ihrmark K."/>
            <person name="Kauserud H."/>
            <person name="Kohler A."/>
            <person name="LaButti K."/>
            <person name="Lapidus A."/>
            <person name="Lavin J.L."/>
            <person name="Lee Y.-H."/>
            <person name="Lindquist E."/>
            <person name="Lilly W."/>
            <person name="Lucas S."/>
            <person name="Morin E."/>
            <person name="Murat C."/>
            <person name="Oguiza J.A."/>
            <person name="Park J."/>
            <person name="Pisabarro A.G."/>
            <person name="Riley R."/>
            <person name="Rosling A."/>
            <person name="Salamov A."/>
            <person name="Schmidt O."/>
            <person name="Schmutz J."/>
            <person name="Skrede I."/>
            <person name="Stenlid J."/>
            <person name="Wiebenga A."/>
            <person name="Xie X."/>
            <person name="Kues U."/>
            <person name="Hibbett D.S."/>
            <person name="Hoffmeister D."/>
            <person name="Hogberg N."/>
            <person name="Martin F."/>
            <person name="Grigoriev I.V."/>
            <person name="Watkinson S.C."/>
        </authorList>
    </citation>
    <scope>NUCLEOTIDE SEQUENCE</scope>
    <source>
        <strain evidence="2">S7.9</strain>
    </source>
</reference>
<dbReference type="HOGENOM" id="CLU_084280_3_0_1"/>
<dbReference type="RefSeq" id="XP_007321778.1">
    <property type="nucleotide sequence ID" value="XM_007321716.1"/>
</dbReference>
<dbReference type="KEGG" id="sla:SERLADRAFT_397608"/>
<name>F8P5V5_SERL9</name>